<reference evidence="1" key="1">
    <citation type="submission" date="2020-07" db="EMBL/GenBank/DDBJ databases">
        <title>Huge and variable diversity of episymbiotic CPR bacteria and DPANN archaea in groundwater ecosystems.</title>
        <authorList>
            <person name="He C.Y."/>
            <person name="Keren R."/>
            <person name="Whittaker M."/>
            <person name="Farag I.F."/>
            <person name="Doudna J."/>
            <person name="Cate J.H.D."/>
            <person name="Banfield J.F."/>
        </authorList>
    </citation>
    <scope>NUCLEOTIDE SEQUENCE</scope>
    <source>
        <strain evidence="1">NC_groundwater_1860_Pr3_B-0.1um_51_7</strain>
    </source>
</reference>
<evidence type="ECO:0000313" key="1">
    <source>
        <dbReference type="EMBL" id="MBI5078578.1"/>
    </source>
</evidence>
<name>A0A9D6UKN6_UNCSA</name>
<sequence length="247" mass="27202">MREKFSCWLLGFGVCLIIGIWLLGFAPAGAMGGPPPKKTEAAAPVVLAGKVFLIDDFESGSLKSPREWWVFDIKKGEVVSNKDLKDGEPEAVKAVGNYSFHFEGDTTSWYCGGAGTYLARPAQDLSVYKNVQMDIYGNGSGSGMLKIELYDDDDGNWQMGQDPDKGYAPLYDDRFVYEEKVDWKGWKKVIIPIADFVDDNPKVGDDIWNPQQAGGSGGLLQVQFICIANTSRGIVNFMVDNLSLTME</sequence>
<dbReference type="Gene3D" id="2.60.120.430">
    <property type="entry name" value="Galactose-binding lectin"/>
    <property type="match status" value="1"/>
</dbReference>
<dbReference type="EMBL" id="JACRKR010000047">
    <property type="protein sequence ID" value="MBI5078578.1"/>
    <property type="molecule type" value="Genomic_DNA"/>
</dbReference>
<organism evidence="1 2">
    <name type="scientific">Candidatus Saganbacteria bacterium</name>
    <dbReference type="NCBI Taxonomy" id="2575572"/>
    <lineage>
        <taxon>Bacteria</taxon>
        <taxon>Bacillati</taxon>
        <taxon>Saganbacteria</taxon>
    </lineage>
</organism>
<gene>
    <name evidence="1" type="ORF">HZB08_00960</name>
</gene>
<comment type="caution">
    <text evidence="1">The sequence shown here is derived from an EMBL/GenBank/DDBJ whole genome shotgun (WGS) entry which is preliminary data.</text>
</comment>
<dbReference type="Proteomes" id="UP000808761">
    <property type="component" value="Unassembled WGS sequence"/>
</dbReference>
<dbReference type="AlphaFoldDB" id="A0A9D6UKN6"/>
<proteinExistence type="predicted"/>
<accession>A0A9D6UKN6</accession>
<protein>
    <submittedName>
        <fullName evidence="1">Uncharacterized protein</fullName>
    </submittedName>
</protein>
<evidence type="ECO:0000313" key="2">
    <source>
        <dbReference type="Proteomes" id="UP000808761"/>
    </source>
</evidence>